<reference evidence="2 3" key="1">
    <citation type="submission" date="2019-03" db="EMBL/GenBank/DDBJ databases">
        <title>Whole genome sequence of a novel Rubrobacter taiwanensis strain, isolated from Yellowstone National Park.</title>
        <authorList>
            <person name="Freed S."/>
            <person name="Ramaley R.F."/>
            <person name="Kyndt J.A."/>
        </authorList>
    </citation>
    <scope>NUCLEOTIDE SEQUENCE [LARGE SCALE GENOMIC DNA]</scope>
    <source>
        <strain evidence="2 3">Yellowstone</strain>
    </source>
</reference>
<feature type="domain" description="Globin-sensor" evidence="1">
    <location>
        <begin position="2"/>
        <end position="91"/>
    </location>
</feature>
<gene>
    <name evidence="2" type="ORF">E0L93_05945</name>
</gene>
<dbReference type="GO" id="GO:0020037">
    <property type="term" value="F:heme binding"/>
    <property type="evidence" value="ECO:0007669"/>
    <property type="project" value="InterPro"/>
</dbReference>
<dbReference type="OrthoDB" id="9780134at2"/>
<evidence type="ECO:0000259" key="1">
    <source>
        <dbReference type="Pfam" id="PF11563"/>
    </source>
</evidence>
<protein>
    <recommendedName>
        <fullName evidence="1">Globin-sensor domain-containing protein</fullName>
    </recommendedName>
</protein>
<dbReference type="EMBL" id="SKBU01000012">
    <property type="protein sequence ID" value="TCJ18281.1"/>
    <property type="molecule type" value="Genomic_DNA"/>
</dbReference>
<sequence>MTYDREWLDYQQEIALRHTRAKKNRTDGVDSVEHIPLRYMVAFIYPITATIRGFLENRGHGAEEVEKMHQAWFKSVVLQVALWSQPYAKAGDF</sequence>
<dbReference type="SMR" id="A0A4R1BLH1"/>
<dbReference type="AlphaFoldDB" id="A0A4R1BLH1"/>
<dbReference type="Pfam" id="PF11563">
    <property type="entry name" value="Protoglobin"/>
    <property type="match status" value="1"/>
</dbReference>
<organism evidence="2 3">
    <name type="scientific">Rubrobacter taiwanensis</name>
    <dbReference type="NCBI Taxonomy" id="185139"/>
    <lineage>
        <taxon>Bacteria</taxon>
        <taxon>Bacillati</taxon>
        <taxon>Actinomycetota</taxon>
        <taxon>Rubrobacteria</taxon>
        <taxon>Rubrobacterales</taxon>
        <taxon>Rubrobacteraceae</taxon>
        <taxon>Rubrobacter</taxon>
    </lineage>
</organism>
<comment type="caution">
    <text evidence="2">The sequence shown here is derived from an EMBL/GenBank/DDBJ whole genome shotgun (WGS) entry which is preliminary data.</text>
</comment>
<dbReference type="Gene3D" id="1.10.490.10">
    <property type="entry name" value="Globins"/>
    <property type="match status" value="1"/>
</dbReference>
<dbReference type="GO" id="GO:0019825">
    <property type="term" value="F:oxygen binding"/>
    <property type="evidence" value="ECO:0007669"/>
    <property type="project" value="InterPro"/>
</dbReference>
<name>A0A4R1BLH1_9ACTN</name>
<dbReference type="InterPro" id="IPR012292">
    <property type="entry name" value="Globin/Proto"/>
</dbReference>
<evidence type="ECO:0000313" key="3">
    <source>
        <dbReference type="Proteomes" id="UP000295244"/>
    </source>
</evidence>
<accession>A0A4R1BLH1</accession>
<dbReference type="Proteomes" id="UP000295244">
    <property type="component" value="Unassembled WGS sequence"/>
</dbReference>
<keyword evidence="3" id="KW-1185">Reference proteome</keyword>
<dbReference type="InterPro" id="IPR044398">
    <property type="entry name" value="Globin-sensor_dom"/>
</dbReference>
<proteinExistence type="predicted"/>
<evidence type="ECO:0000313" key="2">
    <source>
        <dbReference type="EMBL" id="TCJ18281.1"/>
    </source>
</evidence>